<dbReference type="Pfam" id="PF13242">
    <property type="entry name" value="Hydrolase_like"/>
    <property type="match status" value="1"/>
</dbReference>
<dbReference type="CDD" id="cd07503">
    <property type="entry name" value="HAD_HisB-N"/>
    <property type="match status" value="1"/>
</dbReference>
<dbReference type="STRING" id="582672.SAMN05216360_110253"/>
<dbReference type="InterPro" id="IPR004446">
    <property type="entry name" value="Heptose_bisP_phosphatase"/>
</dbReference>
<comment type="subcellular location">
    <subcellularLocation>
        <location evidence="1">Cytoplasm</location>
    </subcellularLocation>
</comment>
<dbReference type="Gene3D" id="3.40.50.1000">
    <property type="entry name" value="HAD superfamily/HAD-like"/>
    <property type="match status" value="1"/>
</dbReference>
<evidence type="ECO:0000259" key="8">
    <source>
        <dbReference type="Pfam" id="PF00483"/>
    </source>
</evidence>
<dbReference type="AlphaFoldDB" id="A0A1H0DQI8"/>
<evidence type="ECO:0000256" key="6">
    <source>
        <dbReference type="ARBA" id="ARBA00023277"/>
    </source>
</evidence>
<comment type="similarity">
    <text evidence="2">Belongs to the GmhB family.</text>
</comment>
<keyword evidence="6" id="KW-0119">Carbohydrate metabolism</keyword>
<dbReference type="InterPro" id="IPR006549">
    <property type="entry name" value="HAD-SF_hydro_IIIA"/>
</dbReference>
<dbReference type="InterPro" id="IPR006543">
    <property type="entry name" value="Histidinol-phos"/>
</dbReference>
<dbReference type="CDD" id="cd06915">
    <property type="entry name" value="NTP_transferase_WcbM_like"/>
    <property type="match status" value="1"/>
</dbReference>
<keyword evidence="4" id="KW-0479">Metal-binding</keyword>
<sequence length="423" mass="45484">MRASVTEASGGAVPAVRQAMILCGGFGTRLGPLTAATPKPLLPVAGAPFLDVLLFELGRHGFTDVVLLASFHSAQIRAYAADNPVARRFGMRLRVSIEPEQAGTGGAVVHALREADETFLLLNGDSWFDVNLLALPVAAARHPEAAMILSLRRVPDASRYGVAVLDGARITAFLERPPEPGPGLVNGGVYLVRRDALTGLPPTCSLEQDVLPALAAAGRAFGVVSEGYFLDIGVPESYARAQTEIPARRRRPAIFLDRDGVLNHDHGYVGTPDRFDWIPGARAAVRACNEAGFYVFVITNQAGVARGFYTEADVAHLTAWMQDDLRPAGAHLDDLRYCPYHPEGTVAAYRAAHDWRKPKPGMILDLMAHWEIDPARSFLIGDQDTDLAAGQAAGLAAYRFTAGDLLAFLHDFALLDRGKPPLP</sequence>
<evidence type="ECO:0000313" key="10">
    <source>
        <dbReference type="Proteomes" id="UP000198704"/>
    </source>
</evidence>
<dbReference type="NCBIfam" id="TIGR01656">
    <property type="entry name" value="Histidinol-ppas"/>
    <property type="match status" value="1"/>
</dbReference>
<dbReference type="GO" id="GO:0005975">
    <property type="term" value="P:carbohydrate metabolic process"/>
    <property type="evidence" value="ECO:0007669"/>
    <property type="project" value="InterPro"/>
</dbReference>
<evidence type="ECO:0000256" key="1">
    <source>
        <dbReference type="ARBA" id="ARBA00004496"/>
    </source>
</evidence>
<dbReference type="SUPFAM" id="SSF56784">
    <property type="entry name" value="HAD-like"/>
    <property type="match status" value="1"/>
</dbReference>
<evidence type="ECO:0000256" key="2">
    <source>
        <dbReference type="ARBA" id="ARBA00005628"/>
    </source>
</evidence>
<dbReference type="PANTHER" id="PTHR42891">
    <property type="entry name" value="D-GLYCERO-BETA-D-MANNO-HEPTOSE-1,7-BISPHOSPHATE 7-PHOSPHATASE"/>
    <property type="match status" value="1"/>
</dbReference>
<dbReference type="NCBIfam" id="TIGR01662">
    <property type="entry name" value="HAD-SF-IIIA"/>
    <property type="match status" value="1"/>
</dbReference>
<dbReference type="InterPro" id="IPR023214">
    <property type="entry name" value="HAD_sf"/>
</dbReference>
<keyword evidence="5" id="KW-0378">Hydrolase</keyword>
<dbReference type="Pfam" id="PF00483">
    <property type="entry name" value="NTP_transferase"/>
    <property type="match status" value="1"/>
</dbReference>
<protein>
    <recommendedName>
        <fullName evidence="7">D,D-heptose 1,7-bisphosphate phosphatase</fullName>
    </recommendedName>
</protein>
<dbReference type="SUPFAM" id="SSF53448">
    <property type="entry name" value="Nucleotide-diphospho-sugar transferases"/>
    <property type="match status" value="1"/>
</dbReference>
<gene>
    <name evidence="9" type="ORF">SAMN05216360_110253</name>
</gene>
<dbReference type="InterPro" id="IPR005835">
    <property type="entry name" value="NTP_transferase_dom"/>
</dbReference>
<evidence type="ECO:0000256" key="5">
    <source>
        <dbReference type="ARBA" id="ARBA00022801"/>
    </source>
</evidence>
<dbReference type="InterPro" id="IPR029044">
    <property type="entry name" value="Nucleotide-diphossugar_trans"/>
</dbReference>
<dbReference type="GO" id="GO:0046872">
    <property type="term" value="F:metal ion binding"/>
    <property type="evidence" value="ECO:0007669"/>
    <property type="project" value="UniProtKB-KW"/>
</dbReference>
<dbReference type="GO" id="GO:0005737">
    <property type="term" value="C:cytoplasm"/>
    <property type="evidence" value="ECO:0007669"/>
    <property type="project" value="UniProtKB-SubCell"/>
</dbReference>
<proteinExistence type="inferred from homology"/>
<dbReference type="Gene3D" id="3.90.550.10">
    <property type="entry name" value="Spore Coat Polysaccharide Biosynthesis Protein SpsA, Chain A"/>
    <property type="match status" value="1"/>
</dbReference>
<accession>A0A1H0DQI8</accession>
<keyword evidence="3" id="KW-0963">Cytoplasm</keyword>
<evidence type="ECO:0000256" key="4">
    <source>
        <dbReference type="ARBA" id="ARBA00022723"/>
    </source>
</evidence>
<organism evidence="9 10">
    <name type="scientific">Methylobacterium phyllostachyos</name>
    <dbReference type="NCBI Taxonomy" id="582672"/>
    <lineage>
        <taxon>Bacteria</taxon>
        <taxon>Pseudomonadati</taxon>
        <taxon>Pseudomonadota</taxon>
        <taxon>Alphaproteobacteria</taxon>
        <taxon>Hyphomicrobiales</taxon>
        <taxon>Methylobacteriaceae</taxon>
        <taxon>Methylobacterium</taxon>
    </lineage>
</organism>
<dbReference type="EMBL" id="FNHS01000010">
    <property type="protein sequence ID" value="SDN72303.1"/>
    <property type="molecule type" value="Genomic_DNA"/>
</dbReference>
<keyword evidence="10" id="KW-1185">Reference proteome</keyword>
<evidence type="ECO:0000313" key="9">
    <source>
        <dbReference type="EMBL" id="SDN72303.1"/>
    </source>
</evidence>
<evidence type="ECO:0000256" key="3">
    <source>
        <dbReference type="ARBA" id="ARBA00022490"/>
    </source>
</evidence>
<dbReference type="GO" id="GO:0016791">
    <property type="term" value="F:phosphatase activity"/>
    <property type="evidence" value="ECO:0007669"/>
    <property type="project" value="InterPro"/>
</dbReference>
<reference evidence="10" key="1">
    <citation type="submission" date="2016-10" db="EMBL/GenBank/DDBJ databases">
        <authorList>
            <person name="Varghese N."/>
            <person name="Submissions S."/>
        </authorList>
    </citation>
    <scope>NUCLEOTIDE SEQUENCE [LARGE SCALE GENOMIC DNA]</scope>
    <source>
        <strain evidence="10">BL47</strain>
    </source>
</reference>
<evidence type="ECO:0000256" key="7">
    <source>
        <dbReference type="ARBA" id="ARBA00031828"/>
    </source>
</evidence>
<dbReference type="PANTHER" id="PTHR42891:SF1">
    <property type="entry name" value="D-GLYCERO-BETA-D-MANNO-HEPTOSE-1,7-BISPHOSPHATE 7-PHOSPHATASE"/>
    <property type="match status" value="1"/>
</dbReference>
<feature type="domain" description="Nucleotidyl transferase" evidence="8">
    <location>
        <begin position="19"/>
        <end position="245"/>
    </location>
</feature>
<dbReference type="Proteomes" id="UP000198704">
    <property type="component" value="Unassembled WGS sequence"/>
</dbReference>
<name>A0A1H0DQI8_9HYPH</name>
<dbReference type="InterPro" id="IPR036412">
    <property type="entry name" value="HAD-like_sf"/>
</dbReference>